<dbReference type="EMBL" id="LAZR01002582">
    <property type="protein sequence ID" value="KKN28196.1"/>
    <property type="molecule type" value="Genomic_DNA"/>
</dbReference>
<evidence type="ECO:0000313" key="1">
    <source>
        <dbReference type="EMBL" id="KKN28196.1"/>
    </source>
</evidence>
<gene>
    <name evidence="1" type="ORF">LCGC14_0856970</name>
</gene>
<comment type="caution">
    <text evidence="1">The sequence shown here is derived from an EMBL/GenBank/DDBJ whole genome shotgun (WGS) entry which is preliminary data.</text>
</comment>
<dbReference type="AlphaFoldDB" id="A0A0F9RT79"/>
<accession>A0A0F9RT79</accession>
<sequence>MGMFKDKLLKDYGMDGALWYCGVNECNNIYTMENLQALDKEKGIIWGRLQKESKSLVPICSNHGRFLLFMVDNTDPKQELLL</sequence>
<name>A0A0F9RT79_9ZZZZ</name>
<organism evidence="1">
    <name type="scientific">marine sediment metagenome</name>
    <dbReference type="NCBI Taxonomy" id="412755"/>
    <lineage>
        <taxon>unclassified sequences</taxon>
        <taxon>metagenomes</taxon>
        <taxon>ecological metagenomes</taxon>
    </lineage>
</organism>
<protein>
    <submittedName>
        <fullName evidence="1">Uncharacterized protein</fullName>
    </submittedName>
</protein>
<proteinExistence type="predicted"/>
<reference evidence="1" key="1">
    <citation type="journal article" date="2015" name="Nature">
        <title>Complex archaea that bridge the gap between prokaryotes and eukaryotes.</title>
        <authorList>
            <person name="Spang A."/>
            <person name="Saw J.H."/>
            <person name="Jorgensen S.L."/>
            <person name="Zaremba-Niedzwiedzka K."/>
            <person name="Martijn J."/>
            <person name="Lind A.E."/>
            <person name="van Eijk R."/>
            <person name="Schleper C."/>
            <person name="Guy L."/>
            <person name="Ettema T.J."/>
        </authorList>
    </citation>
    <scope>NUCLEOTIDE SEQUENCE</scope>
</reference>